<keyword evidence="7" id="KW-0407">Ion channel</keyword>
<evidence type="ECO:0000313" key="11">
    <source>
        <dbReference type="EMBL" id="SUB27885.1"/>
    </source>
</evidence>
<feature type="transmembrane region" description="Helical" evidence="7">
    <location>
        <begin position="108"/>
        <end position="126"/>
    </location>
</feature>
<dbReference type="AlphaFoldDB" id="A0A379AZV2"/>
<dbReference type="InterPro" id="IPR006685">
    <property type="entry name" value="MscS_channel_2nd"/>
</dbReference>
<keyword evidence="14" id="KW-1185">Reference proteome</keyword>
<dbReference type="GO" id="GO:0008381">
    <property type="term" value="F:mechanosensitive monoatomic ion channel activity"/>
    <property type="evidence" value="ECO:0007669"/>
    <property type="project" value="InterPro"/>
</dbReference>
<dbReference type="Gene3D" id="3.30.70.100">
    <property type="match status" value="1"/>
</dbReference>
<dbReference type="Pfam" id="PF21082">
    <property type="entry name" value="MS_channel_3rd"/>
    <property type="match status" value="1"/>
</dbReference>
<dbReference type="Pfam" id="PF21088">
    <property type="entry name" value="MS_channel_1st"/>
    <property type="match status" value="1"/>
</dbReference>
<dbReference type="InterPro" id="IPR010920">
    <property type="entry name" value="LSM_dom_sf"/>
</dbReference>
<keyword evidence="5 7" id="KW-1133">Transmembrane helix</keyword>
<evidence type="ECO:0000256" key="4">
    <source>
        <dbReference type="ARBA" id="ARBA00022692"/>
    </source>
</evidence>
<evidence type="ECO:0000313" key="14">
    <source>
        <dbReference type="Proteomes" id="UP000294683"/>
    </source>
</evidence>
<evidence type="ECO:0000256" key="6">
    <source>
        <dbReference type="ARBA" id="ARBA00023136"/>
    </source>
</evidence>
<dbReference type="SUPFAM" id="SSF82689">
    <property type="entry name" value="Mechanosensitive channel protein MscS (YggB), C-terminal domain"/>
    <property type="match status" value="1"/>
</dbReference>
<comment type="subcellular location">
    <subcellularLocation>
        <location evidence="7">Cell inner membrane</location>
        <topology evidence="7">Multi-pass membrane protein</topology>
    </subcellularLocation>
    <subcellularLocation>
        <location evidence="1">Cell membrane</location>
        <topology evidence="1">Multi-pass membrane protein</topology>
    </subcellularLocation>
</comment>
<keyword evidence="7" id="KW-0406">Ion transport</keyword>
<keyword evidence="3" id="KW-1003">Cell membrane</keyword>
<dbReference type="InterPro" id="IPR049142">
    <property type="entry name" value="MS_channel_1st"/>
</dbReference>
<comment type="similarity">
    <text evidence="2 7">Belongs to the MscS (TC 1.A.23) family.</text>
</comment>
<dbReference type="Gene3D" id="2.30.30.60">
    <property type="match status" value="1"/>
</dbReference>
<organism evidence="11 13">
    <name type="scientific">Avibacterium gallinarum</name>
    <name type="common">Pasteurella gallinarum</name>
    <dbReference type="NCBI Taxonomy" id="755"/>
    <lineage>
        <taxon>Bacteria</taxon>
        <taxon>Pseudomonadati</taxon>
        <taxon>Pseudomonadota</taxon>
        <taxon>Gammaproteobacteria</taxon>
        <taxon>Pasteurellales</taxon>
        <taxon>Pasteurellaceae</taxon>
        <taxon>Avibacterium</taxon>
    </lineage>
</organism>
<dbReference type="SUPFAM" id="SSF82861">
    <property type="entry name" value="Mechanosensitive channel protein MscS (YggB), transmembrane region"/>
    <property type="match status" value="1"/>
</dbReference>
<proteinExistence type="inferred from homology"/>
<evidence type="ECO:0000313" key="13">
    <source>
        <dbReference type="Proteomes" id="UP000255113"/>
    </source>
</evidence>
<sequence>MTTENVQTAENTVDIQAQTSALIEKVHSTDMNTLLNDYVIPYGTKILLAIAIYVIGKSIARLLSRLLGKAVLHSSKDEMLQSFVSSISYFLFLLMVIIASLSQLGINTSSLVALIGAAGLAIGLALQNSLQNFAGGVMILIFKPFRKDDVIESSGIVGKVEKIGILFLELRTGDNKTILIPNGKVFGDSITNYSSNATRRIDFIFDIAYKSNIEQAKAIVADILAQDPRVLKDPEPTIAVGALAANSVQLVVRPWVNTADYWAVHFDVTEKVKLAFDQAGIEIPFPQMNIHLPENAELKLGQK</sequence>
<evidence type="ECO:0000256" key="3">
    <source>
        <dbReference type="ARBA" id="ARBA00022475"/>
    </source>
</evidence>
<keyword evidence="7" id="KW-0813">Transport</keyword>
<dbReference type="InterPro" id="IPR011014">
    <property type="entry name" value="MscS_channel_TM-2"/>
</dbReference>
<feature type="transmembrane region" description="Helical" evidence="7">
    <location>
        <begin position="39"/>
        <end position="60"/>
    </location>
</feature>
<evidence type="ECO:0000256" key="1">
    <source>
        <dbReference type="ARBA" id="ARBA00004651"/>
    </source>
</evidence>
<accession>A0A379AZV2</accession>
<evidence type="ECO:0000259" key="10">
    <source>
        <dbReference type="Pfam" id="PF21088"/>
    </source>
</evidence>
<dbReference type="GO" id="GO:0005886">
    <property type="term" value="C:plasma membrane"/>
    <property type="evidence" value="ECO:0007669"/>
    <property type="project" value="UniProtKB-SubCell"/>
</dbReference>
<protein>
    <recommendedName>
        <fullName evidence="7">Small-conductance mechanosensitive channel</fullName>
    </recommendedName>
</protein>
<keyword evidence="4 7" id="KW-0812">Transmembrane</keyword>
<gene>
    <name evidence="11" type="primary">mscS_2</name>
    <name evidence="12" type="ORF">EV689_107109</name>
    <name evidence="11" type="ORF">NCTC11188_01933</name>
</gene>
<keyword evidence="7" id="KW-0997">Cell inner membrane</keyword>
<reference evidence="11 13" key="1">
    <citation type="submission" date="2018-06" db="EMBL/GenBank/DDBJ databases">
        <authorList>
            <consortium name="Pathogen Informatics"/>
            <person name="Doyle S."/>
        </authorList>
    </citation>
    <scope>NUCLEOTIDE SEQUENCE [LARGE SCALE GENOMIC DNA]</scope>
    <source>
        <strain evidence="11 13">NCTC11188</strain>
    </source>
</reference>
<dbReference type="Proteomes" id="UP000294683">
    <property type="component" value="Unassembled WGS sequence"/>
</dbReference>
<feature type="transmembrane region" description="Helical" evidence="7">
    <location>
        <begin position="80"/>
        <end position="102"/>
    </location>
</feature>
<dbReference type="InterPro" id="IPR049278">
    <property type="entry name" value="MS_channel_C"/>
</dbReference>
<evidence type="ECO:0000256" key="2">
    <source>
        <dbReference type="ARBA" id="ARBA00008017"/>
    </source>
</evidence>
<evidence type="ECO:0000313" key="12">
    <source>
        <dbReference type="EMBL" id="TDP28163.1"/>
    </source>
</evidence>
<dbReference type="EMBL" id="UGSQ01000003">
    <property type="protein sequence ID" value="SUB27885.1"/>
    <property type="molecule type" value="Genomic_DNA"/>
</dbReference>
<evidence type="ECO:0000259" key="9">
    <source>
        <dbReference type="Pfam" id="PF21082"/>
    </source>
</evidence>
<dbReference type="InterPro" id="IPR023408">
    <property type="entry name" value="MscS_beta-dom_sf"/>
</dbReference>
<feature type="domain" description="Mechanosensitive ion channel MscS" evidence="8">
    <location>
        <begin position="128"/>
        <end position="194"/>
    </location>
</feature>
<evidence type="ECO:0000256" key="5">
    <source>
        <dbReference type="ARBA" id="ARBA00022989"/>
    </source>
</evidence>
<comment type="caution">
    <text evidence="7">Lacks conserved residue(s) required for the propagation of feature annotation.</text>
</comment>
<keyword evidence="6 7" id="KW-0472">Membrane</keyword>
<evidence type="ECO:0000256" key="7">
    <source>
        <dbReference type="RuleBase" id="RU369025"/>
    </source>
</evidence>
<name>A0A379AZV2_AVIGA</name>
<dbReference type="Proteomes" id="UP000255113">
    <property type="component" value="Unassembled WGS sequence"/>
</dbReference>
<dbReference type="InterPro" id="IPR045275">
    <property type="entry name" value="MscS_archaea/bacteria_type"/>
</dbReference>
<dbReference type="EMBL" id="SNXJ01000007">
    <property type="protein sequence ID" value="TDP28163.1"/>
    <property type="molecule type" value="Genomic_DNA"/>
</dbReference>
<dbReference type="InterPro" id="IPR011066">
    <property type="entry name" value="MscS_channel_C_sf"/>
</dbReference>
<comment type="subunit">
    <text evidence="7">Homoheptamer.</text>
</comment>
<dbReference type="Pfam" id="PF00924">
    <property type="entry name" value="MS_channel_2nd"/>
    <property type="match status" value="1"/>
</dbReference>
<reference evidence="12 14" key="2">
    <citation type="submission" date="2019-03" db="EMBL/GenBank/DDBJ databases">
        <title>Genomic Encyclopedia of Type Strains, Phase IV (KMG-IV): sequencing the most valuable type-strain genomes for metagenomic binning, comparative biology and taxonomic classification.</title>
        <authorList>
            <person name="Goeker M."/>
        </authorList>
    </citation>
    <scope>NUCLEOTIDE SEQUENCE [LARGE SCALE GENOMIC DNA]</scope>
    <source>
        <strain evidence="12 14">DSM 17481</strain>
    </source>
</reference>
<feature type="domain" description="Mechanosensitive ion channel transmembrane helices 2/3" evidence="10">
    <location>
        <begin position="87"/>
        <end position="127"/>
    </location>
</feature>
<dbReference type="PANTHER" id="PTHR30221:SF1">
    <property type="entry name" value="SMALL-CONDUCTANCE MECHANOSENSITIVE CHANNEL"/>
    <property type="match status" value="1"/>
</dbReference>
<evidence type="ECO:0000259" key="8">
    <source>
        <dbReference type="Pfam" id="PF00924"/>
    </source>
</evidence>
<dbReference type="RefSeq" id="WP_103853491.1">
    <property type="nucleotide sequence ID" value="NZ_PQVJ01000013.1"/>
</dbReference>
<feature type="domain" description="Mechanosensitive ion channel MscS C-terminal" evidence="9">
    <location>
        <begin position="201"/>
        <end position="283"/>
    </location>
</feature>
<dbReference type="SUPFAM" id="SSF50182">
    <property type="entry name" value="Sm-like ribonucleoproteins"/>
    <property type="match status" value="1"/>
</dbReference>
<dbReference type="Gene3D" id="1.10.287.1260">
    <property type="match status" value="1"/>
</dbReference>
<comment type="function">
    <text evidence="7">Mechanosensitive channel that participates in the regulation of osmotic pressure changes within the cell, opening in response to stretch forces in the membrane lipid bilayer, without the need for other proteins. Contributes to normal resistance to hypoosmotic shock. Forms an ion channel of 1.0 nanosiemens conductance with a slight preference for anions.</text>
</comment>
<dbReference type="PANTHER" id="PTHR30221">
    <property type="entry name" value="SMALL-CONDUCTANCE MECHANOSENSITIVE CHANNEL"/>
    <property type="match status" value="1"/>
</dbReference>